<dbReference type="SUPFAM" id="SSF56784">
    <property type="entry name" value="HAD-like"/>
    <property type="match status" value="1"/>
</dbReference>
<reference evidence="2 3" key="1">
    <citation type="submission" date="2024-06" db="EMBL/GenBank/DDBJ databases">
        <title>Complete genome of Phlyctema vagabunda strain 19-DSS-EL-015.</title>
        <authorList>
            <person name="Fiorenzani C."/>
        </authorList>
    </citation>
    <scope>NUCLEOTIDE SEQUENCE [LARGE SCALE GENOMIC DNA]</scope>
    <source>
        <strain evidence="2 3">19-DSS-EL-015</strain>
    </source>
</reference>
<keyword evidence="1" id="KW-0378">Hydrolase</keyword>
<gene>
    <name evidence="2" type="ORF">PVAG01_10278</name>
</gene>
<dbReference type="Pfam" id="PF00702">
    <property type="entry name" value="Hydrolase"/>
    <property type="match status" value="1"/>
</dbReference>
<keyword evidence="3" id="KW-1185">Reference proteome</keyword>
<dbReference type="Gene3D" id="3.40.50.1000">
    <property type="entry name" value="HAD superfamily/HAD-like"/>
    <property type="match status" value="1"/>
</dbReference>
<dbReference type="SFLD" id="SFLDG01129">
    <property type="entry name" value="C1.5:_HAD__Beta-PGM__Phosphata"/>
    <property type="match status" value="1"/>
</dbReference>
<evidence type="ECO:0000313" key="2">
    <source>
        <dbReference type="EMBL" id="KAL3418562.1"/>
    </source>
</evidence>
<sequence length="240" mass="27037">MTTIKKHAVFDVVGTCVSYDNFFDAIESRLGERLRAECIKPKLLGFAWMECAEREYTYLSMSGKYMPFWEVFKPLFYRILWMAGIQEPRKFATDEDGAFIVAEYRKLKTRPGIHECFAKLRAAGFTVWALTAGDKERVLGYFRDNGLEMPEENFITCDTLGVGKPAPGAYSPILDQFGTEEAWFCAAHMWDASAAKRAGFKGAWAAVWEKEANPELFGEIDVTAETLPEMADKVIAASVS</sequence>
<proteinExistence type="predicted"/>
<dbReference type="InterPro" id="IPR023214">
    <property type="entry name" value="HAD_sf"/>
</dbReference>
<dbReference type="InterPro" id="IPR036412">
    <property type="entry name" value="HAD-like_sf"/>
</dbReference>
<dbReference type="Proteomes" id="UP001629113">
    <property type="component" value="Unassembled WGS sequence"/>
</dbReference>
<dbReference type="EMBL" id="JBFCZG010000009">
    <property type="protein sequence ID" value="KAL3418562.1"/>
    <property type="molecule type" value="Genomic_DNA"/>
</dbReference>
<evidence type="ECO:0000256" key="1">
    <source>
        <dbReference type="ARBA" id="ARBA00022801"/>
    </source>
</evidence>
<accession>A0ABR4P5G8</accession>
<evidence type="ECO:0000313" key="3">
    <source>
        <dbReference type="Proteomes" id="UP001629113"/>
    </source>
</evidence>
<dbReference type="SFLD" id="SFLDS00003">
    <property type="entry name" value="Haloacid_Dehalogenase"/>
    <property type="match status" value="1"/>
</dbReference>
<dbReference type="InterPro" id="IPR051540">
    <property type="entry name" value="S-2-haloacid_dehalogenase"/>
</dbReference>
<dbReference type="Gene3D" id="1.10.150.240">
    <property type="entry name" value="Putative phosphatase, domain 2"/>
    <property type="match status" value="1"/>
</dbReference>
<name>A0ABR4P5G8_9HELO</name>
<dbReference type="PANTHER" id="PTHR43316">
    <property type="entry name" value="HYDROLASE, HALOACID DELAHOGENASE-RELATED"/>
    <property type="match status" value="1"/>
</dbReference>
<protein>
    <submittedName>
        <fullName evidence="2">2-haloalkanoic acid dehalogenase</fullName>
    </submittedName>
</protein>
<dbReference type="InterPro" id="IPR023198">
    <property type="entry name" value="PGP-like_dom2"/>
</dbReference>
<comment type="caution">
    <text evidence="2">The sequence shown here is derived from an EMBL/GenBank/DDBJ whole genome shotgun (WGS) entry which is preliminary data.</text>
</comment>
<dbReference type="PANTHER" id="PTHR43316:SF4">
    <property type="entry name" value="ACID DEHALOGENASE, PUTATIVE (AFU_ORTHOLOGUE AFUA_8G05870)-RELATED"/>
    <property type="match status" value="1"/>
</dbReference>
<organism evidence="2 3">
    <name type="scientific">Phlyctema vagabunda</name>
    <dbReference type="NCBI Taxonomy" id="108571"/>
    <lineage>
        <taxon>Eukaryota</taxon>
        <taxon>Fungi</taxon>
        <taxon>Dikarya</taxon>
        <taxon>Ascomycota</taxon>
        <taxon>Pezizomycotina</taxon>
        <taxon>Leotiomycetes</taxon>
        <taxon>Helotiales</taxon>
        <taxon>Dermateaceae</taxon>
        <taxon>Phlyctema</taxon>
    </lineage>
</organism>